<keyword evidence="3" id="KW-1185">Reference proteome</keyword>
<dbReference type="RefSeq" id="WP_114468642.1">
    <property type="nucleotide sequence ID" value="NZ_QPJK01000004.1"/>
</dbReference>
<dbReference type="EMBL" id="QPJK01000004">
    <property type="protein sequence ID" value="RCW71407.1"/>
    <property type="molecule type" value="Genomic_DNA"/>
</dbReference>
<dbReference type="SUPFAM" id="SSF48452">
    <property type="entry name" value="TPR-like"/>
    <property type="match status" value="2"/>
</dbReference>
<proteinExistence type="predicted"/>
<gene>
    <name evidence="2" type="ORF">DES41_104226</name>
</gene>
<dbReference type="SUPFAM" id="SSF53756">
    <property type="entry name" value="UDP-Glycosyltransferase/glycogen phosphorylase"/>
    <property type="match status" value="1"/>
</dbReference>
<reference evidence="2 3" key="1">
    <citation type="submission" date="2018-07" db="EMBL/GenBank/DDBJ databases">
        <title>Genomic Encyclopedia of Type Strains, Phase IV (KMG-IV): sequencing the most valuable type-strain genomes for metagenomic binning, comparative biology and taxonomic classification.</title>
        <authorList>
            <person name="Goeker M."/>
        </authorList>
    </citation>
    <scope>NUCLEOTIDE SEQUENCE [LARGE SCALE GENOMIC DNA]</scope>
    <source>
        <strain evidence="2 3">DSM 21634</strain>
    </source>
</reference>
<dbReference type="InterPro" id="IPR052943">
    <property type="entry name" value="TMTC_O-mannosyl-trnsfr"/>
</dbReference>
<dbReference type="SMART" id="SM00028">
    <property type="entry name" value="TPR"/>
    <property type="match status" value="6"/>
</dbReference>
<dbReference type="Proteomes" id="UP000252884">
    <property type="component" value="Unassembled WGS sequence"/>
</dbReference>
<sequence>MAIDALDRVLDALDSGDPALAWRLGTQALQAAPDDAALWSACGIAARLGERPDDAERCWRRALALQPDALATHHLASLLRAQGRDDEALACYQAAAAYRSALALQPDDVAALTNLGLVLEQLRRLDEAEACQRRALALAPGLADLHNHLAGVLARRPDAGHEAEAERHYCEAMRLAPQDARHRSNLGALLYDLGRVQEAEQMLRAAVAQAPGLASAQINLGHLLLSVGRLPEGFAHAAQSYALLPPAAVVPGFPEPVPPGVARQWTGQPLQGQRLLVWPEQGHGDQLQFCRYLQLVRAQHGPAQITYASTASLLGLMRSVAGADRHIALQEAPAALATHDFWVPLQNLPLLCGTRLETIPAETPYLWPAPADVARWAPRLPPAPLRVGLVWRGNPRHDNDAERSLPGLATLAPLWQVPGVAFVSLQKWAGEEEGRQPPAGQPLEHLGSAIVDFSDSAAILAQLDLLISVDTAGCHLAGALGRPCWVLLPAYRVDWRWLRGRADTPWYPRTRLFRQDRRGDWAGVVEQVRQALVDWRQRR</sequence>
<keyword evidence="1" id="KW-0802">TPR repeat</keyword>
<dbReference type="PANTHER" id="PTHR44809:SF1">
    <property type="entry name" value="PROTEIN O-MANNOSYL-TRANSFERASE TMTC1"/>
    <property type="match status" value="1"/>
</dbReference>
<dbReference type="Pfam" id="PF13374">
    <property type="entry name" value="TPR_10"/>
    <property type="match status" value="1"/>
</dbReference>
<evidence type="ECO:0000313" key="2">
    <source>
        <dbReference type="EMBL" id="RCW71407.1"/>
    </source>
</evidence>
<protein>
    <submittedName>
        <fullName evidence="2">Tetratricopeptide repeat protein</fullName>
    </submittedName>
</protein>
<evidence type="ECO:0000313" key="3">
    <source>
        <dbReference type="Proteomes" id="UP000252884"/>
    </source>
</evidence>
<dbReference type="Pfam" id="PF13424">
    <property type="entry name" value="TPR_12"/>
    <property type="match status" value="1"/>
</dbReference>
<evidence type="ECO:0000256" key="1">
    <source>
        <dbReference type="PROSITE-ProRule" id="PRU00339"/>
    </source>
</evidence>
<dbReference type="PANTHER" id="PTHR44809">
    <property type="match status" value="1"/>
</dbReference>
<dbReference type="Gene3D" id="3.40.50.2000">
    <property type="entry name" value="Glycogen Phosphorylase B"/>
    <property type="match status" value="1"/>
</dbReference>
<organism evidence="2 3">
    <name type="scientific">Pseudorhodoferax soli</name>
    <dbReference type="NCBI Taxonomy" id="545864"/>
    <lineage>
        <taxon>Bacteria</taxon>
        <taxon>Pseudomonadati</taxon>
        <taxon>Pseudomonadota</taxon>
        <taxon>Betaproteobacteria</taxon>
        <taxon>Burkholderiales</taxon>
        <taxon>Comamonadaceae</taxon>
    </lineage>
</organism>
<dbReference type="PROSITE" id="PS50005">
    <property type="entry name" value="TPR"/>
    <property type="match status" value="1"/>
</dbReference>
<feature type="repeat" description="TPR" evidence="1">
    <location>
        <begin position="109"/>
        <end position="142"/>
    </location>
</feature>
<dbReference type="InterPro" id="IPR019734">
    <property type="entry name" value="TPR_rpt"/>
</dbReference>
<comment type="caution">
    <text evidence="2">The sequence shown here is derived from an EMBL/GenBank/DDBJ whole genome shotgun (WGS) entry which is preliminary data.</text>
</comment>
<name>A0A368XY02_9BURK</name>
<dbReference type="OrthoDB" id="9809392at2"/>
<dbReference type="AlphaFoldDB" id="A0A368XY02"/>
<accession>A0A368XY02</accession>
<dbReference type="Gene3D" id="1.25.40.10">
    <property type="entry name" value="Tetratricopeptide repeat domain"/>
    <property type="match status" value="3"/>
</dbReference>
<dbReference type="InterPro" id="IPR011990">
    <property type="entry name" value="TPR-like_helical_dom_sf"/>
</dbReference>